<comment type="caution">
    <text evidence="1">The sequence shown here is derived from an EMBL/GenBank/DDBJ whole genome shotgun (WGS) entry which is preliminary data.</text>
</comment>
<evidence type="ECO:0000313" key="2">
    <source>
        <dbReference type="Proteomes" id="UP000193920"/>
    </source>
</evidence>
<dbReference type="EMBL" id="MCOG01000155">
    <property type="protein sequence ID" value="ORY34438.1"/>
    <property type="molecule type" value="Genomic_DNA"/>
</dbReference>
<reference evidence="1 2" key="1">
    <citation type="submission" date="2016-08" db="EMBL/GenBank/DDBJ databases">
        <title>A Parts List for Fungal Cellulosomes Revealed by Comparative Genomics.</title>
        <authorList>
            <consortium name="DOE Joint Genome Institute"/>
            <person name="Haitjema C.H."/>
            <person name="Gilmore S.P."/>
            <person name="Henske J.K."/>
            <person name="Solomon K.V."/>
            <person name="De Groot R."/>
            <person name="Kuo A."/>
            <person name="Mondo S.J."/>
            <person name="Salamov A.A."/>
            <person name="Labutti K."/>
            <person name="Zhao Z."/>
            <person name="Chiniquy J."/>
            <person name="Barry K."/>
            <person name="Brewer H.M."/>
            <person name="Purvine S.O."/>
            <person name="Wright A.T."/>
            <person name="Boxma B."/>
            <person name="Van Alen T."/>
            <person name="Hackstein J.H."/>
            <person name="Baker S.E."/>
            <person name="Grigoriev I.V."/>
            <person name="O'Malley M.A."/>
        </authorList>
    </citation>
    <scope>NUCLEOTIDE SEQUENCE [LARGE SCALE GENOMIC DNA]</scope>
    <source>
        <strain evidence="1 2">G1</strain>
    </source>
</reference>
<evidence type="ECO:0008006" key="3">
    <source>
        <dbReference type="Google" id="ProtNLM"/>
    </source>
</evidence>
<dbReference type="AlphaFoldDB" id="A0A1Y2BI21"/>
<gene>
    <name evidence="1" type="ORF">LY90DRAFT_673236</name>
</gene>
<name>A0A1Y2BI21_9FUNG</name>
<protein>
    <recommendedName>
        <fullName evidence="3">Scaffoldin</fullName>
    </recommendedName>
</protein>
<evidence type="ECO:0000313" key="1">
    <source>
        <dbReference type="EMBL" id="ORY34438.1"/>
    </source>
</evidence>
<keyword evidence="2" id="KW-1185">Reference proteome</keyword>
<proteinExistence type="predicted"/>
<accession>A0A1Y2BI21</accession>
<sequence length="263" mass="29298">MFTKKIFRESNRFCFSQPMLCNVFDPTNCISNVYYLVNKQDHSLINDTGVSGSLYYCSGGETKICEEQTSVGYYFVDPKTVYVCRINNSPFQCTKESIPDERNACTEDNIGKLFVKTGDSTASLCLNYAADTPSVVELNGSAKGNYLVYKNSNPIENVFGITGSNEKYAIVGIQDKVVSLNSTYSNGLKYVYVDATKNRVMEKGDKDFPKLTGSTSDPDENNIMELLCNNGGICKDAEREQTFSSFTGFTGAGKYLNYNKWNE</sequence>
<dbReference type="Proteomes" id="UP000193920">
    <property type="component" value="Unassembled WGS sequence"/>
</dbReference>
<organism evidence="1 2">
    <name type="scientific">Neocallimastix californiae</name>
    <dbReference type="NCBI Taxonomy" id="1754190"/>
    <lineage>
        <taxon>Eukaryota</taxon>
        <taxon>Fungi</taxon>
        <taxon>Fungi incertae sedis</taxon>
        <taxon>Chytridiomycota</taxon>
        <taxon>Chytridiomycota incertae sedis</taxon>
        <taxon>Neocallimastigomycetes</taxon>
        <taxon>Neocallimastigales</taxon>
        <taxon>Neocallimastigaceae</taxon>
        <taxon>Neocallimastix</taxon>
    </lineage>
</organism>